<dbReference type="InterPro" id="IPR012337">
    <property type="entry name" value="RNaseH-like_sf"/>
</dbReference>
<organism evidence="1 2">
    <name type="scientific">Parafannyhessea umbonata</name>
    <dbReference type="NCBI Taxonomy" id="604330"/>
    <lineage>
        <taxon>Bacteria</taxon>
        <taxon>Bacillati</taxon>
        <taxon>Actinomycetota</taxon>
        <taxon>Coriobacteriia</taxon>
        <taxon>Coriobacteriales</taxon>
        <taxon>Atopobiaceae</taxon>
        <taxon>Parafannyhessea</taxon>
    </lineage>
</organism>
<evidence type="ECO:0000313" key="2">
    <source>
        <dbReference type="Proteomes" id="UP000198528"/>
    </source>
</evidence>
<reference evidence="2" key="1">
    <citation type="submission" date="2016-10" db="EMBL/GenBank/DDBJ databases">
        <authorList>
            <person name="Varghese N."/>
            <person name="Submissions S."/>
        </authorList>
    </citation>
    <scope>NUCLEOTIDE SEQUENCE [LARGE SCALE GENOMIC DNA]</scope>
    <source>
        <strain evidence="2">DSM 22619</strain>
    </source>
</reference>
<dbReference type="InterPro" id="IPR036397">
    <property type="entry name" value="RNaseH_sf"/>
</dbReference>
<keyword evidence="2" id="KW-1185">Reference proteome</keyword>
<name>A0A1G6LTX7_9ACTN</name>
<evidence type="ECO:0008006" key="3">
    <source>
        <dbReference type="Google" id="ProtNLM"/>
    </source>
</evidence>
<dbReference type="AlphaFoldDB" id="A0A1G6LTX7"/>
<dbReference type="SUPFAM" id="SSF53098">
    <property type="entry name" value="Ribonuclease H-like"/>
    <property type="match status" value="1"/>
</dbReference>
<sequence>MNLAQAIEHANALAFPGFLVDDQSLTDERRKNEEAIGLLLDAWKGAPAGQEPFSFALIQSLADQNRVICDKYGAARLRNDSNDFSLARKLSDEDLVRSVATMQHRPEADVAASAGPLLQDLGVAYTEAPVSGTVMGIDLETTDRYPDRGYIINLGMEFMDLAPKAKPHDGHTAYFGIPSLYQQAGVPLSDIHHITWDDLAGKPAFRDARREQEALLTAFKAFPIMAHNAAFEDSWLTLHLDGYAEARKAGQIVVIDSRDICRRVDPDYKTLPHDSRPAALESWAKRRGVLSGDEAEVHLGLDDVDLMFKTVQAEFAERNMFK</sequence>
<gene>
    <name evidence="1" type="ORF">SAMN04487824_11641</name>
</gene>
<dbReference type="EMBL" id="FMZL01000016">
    <property type="protein sequence ID" value="SDC46700.1"/>
    <property type="molecule type" value="Genomic_DNA"/>
</dbReference>
<dbReference type="STRING" id="604330.SAMN04489857_1101"/>
<dbReference type="GO" id="GO:0003676">
    <property type="term" value="F:nucleic acid binding"/>
    <property type="evidence" value="ECO:0007669"/>
    <property type="project" value="InterPro"/>
</dbReference>
<dbReference type="RefSeq" id="WP_090847006.1">
    <property type="nucleotide sequence ID" value="NZ_FMZL01000016.1"/>
</dbReference>
<accession>A0A1G6LTX7</accession>
<dbReference type="Proteomes" id="UP000198528">
    <property type="component" value="Unassembled WGS sequence"/>
</dbReference>
<dbReference type="Gene3D" id="3.30.420.10">
    <property type="entry name" value="Ribonuclease H-like superfamily/Ribonuclease H"/>
    <property type="match status" value="1"/>
</dbReference>
<protein>
    <recommendedName>
        <fullName evidence="3">3'-5' exonuclease</fullName>
    </recommendedName>
</protein>
<proteinExistence type="predicted"/>
<evidence type="ECO:0000313" key="1">
    <source>
        <dbReference type="EMBL" id="SDC46700.1"/>
    </source>
</evidence>